<reference evidence="1 2" key="2">
    <citation type="journal article" date="2019" name="G3 (Bethesda)">
        <title>Hybrid Assembly of the Genome of the Entomopathogenic Nematode Steinernema carpocapsae Identifies the X-Chromosome.</title>
        <authorList>
            <person name="Serra L."/>
            <person name="Macchietto M."/>
            <person name="Macias-Munoz A."/>
            <person name="McGill C.J."/>
            <person name="Rodriguez I.M."/>
            <person name="Rodriguez B."/>
            <person name="Murad R."/>
            <person name="Mortazavi A."/>
        </authorList>
    </citation>
    <scope>NUCLEOTIDE SEQUENCE [LARGE SCALE GENOMIC DNA]</scope>
    <source>
        <strain evidence="1 2">ALL</strain>
    </source>
</reference>
<protein>
    <submittedName>
        <fullName evidence="1">Uncharacterized protein</fullName>
    </submittedName>
</protein>
<evidence type="ECO:0000313" key="1">
    <source>
        <dbReference type="EMBL" id="TMS34731.1"/>
    </source>
</evidence>
<proteinExistence type="predicted"/>
<dbReference type="EMBL" id="AZBU02000001">
    <property type="protein sequence ID" value="TMS34731.1"/>
    <property type="molecule type" value="Genomic_DNA"/>
</dbReference>
<dbReference type="EMBL" id="CM016762">
    <property type="protein sequence ID" value="TMS34731.1"/>
    <property type="molecule type" value="Genomic_DNA"/>
</dbReference>
<dbReference type="Proteomes" id="UP000298663">
    <property type="component" value="Chromosome X"/>
</dbReference>
<sequence>MELVLTSTMGIFAKATRAPKASETFRHKAPADECQSQEFAGRKPVELQICEFVDEAIQLWKARPVDVTKDVPDGENNNLKTDWRPKKTIEPKTEKRCLESGNSICSLRIKEVIRKRHFEKNRSLEAGKLCSNLSPVLAASDLNQMDIYGQFDEYE</sequence>
<keyword evidence="2" id="KW-1185">Reference proteome</keyword>
<evidence type="ECO:0000313" key="2">
    <source>
        <dbReference type="Proteomes" id="UP000298663"/>
    </source>
</evidence>
<organism evidence="1 2">
    <name type="scientific">Steinernema carpocapsae</name>
    <name type="common">Entomopathogenic nematode</name>
    <dbReference type="NCBI Taxonomy" id="34508"/>
    <lineage>
        <taxon>Eukaryota</taxon>
        <taxon>Metazoa</taxon>
        <taxon>Ecdysozoa</taxon>
        <taxon>Nematoda</taxon>
        <taxon>Chromadorea</taxon>
        <taxon>Rhabditida</taxon>
        <taxon>Tylenchina</taxon>
        <taxon>Panagrolaimomorpha</taxon>
        <taxon>Strongyloidoidea</taxon>
        <taxon>Steinernematidae</taxon>
        <taxon>Steinernema</taxon>
    </lineage>
</organism>
<accession>A0A4U8UP73</accession>
<comment type="caution">
    <text evidence="1">The sequence shown here is derived from an EMBL/GenBank/DDBJ whole genome shotgun (WGS) entry which is preliminary data.</text>
</comment>
<reference evidence="1 2" key="1">
    <citation type="journal article" date="2015" name="Genome Biol.">
        <title>Comparative genomics of Steinernema reveals deeply conserved gene regulatory networks.</title>
        <authorList>
            <person name="Dillman A.R."/>
            <person name="Macchietto M."/>
            <person name="Porter C.F."/>
            <person name="Rogers A."/>
            <person name="Williams B."/>
            <person name="Antoshechkin I."/>
            <person name="Lee M.M."/>
            <person name="Goodwin Z."/>
            <person name="Lu X."/>
            <person name="Lewis E.E."/>
            <person name="Goodrich-Blair H."/>
            <person name="Stock S.P."/>
            <person name="Adams B.J."/>
            <person name="Sternberg P.W."/>
            <person name="Mortazavi A."/>
        </authorList>
    </citation>
    <scope>NUCLEOTIDE SEQUENCE [LARGE SCALE GENOMIC DNA]</scope>
    <source>
        <strain evidence="1 2">ALL</strain>
    </source>
</reference>
<gene>
    <name evidence="1" type="ORF">L596_002263</name>
</gene>
<name>A0A4U8UP73_STECR</name>
<dbReference type="AlphaFoldDB" id="A0A4U8UP73"/>